<dbReference type="GO" id="GO:0019028">
    <property type="term" value="C:viral capsid"/>
    <property type="evidence" value="ECO:0007669"/>
    <property type="project" value="UniProtKB-KW"/>
</dbReference>
<gene>
    <name evidence="2" type="primary">CP</name>
</gene>
<sequence length="489" mass="54006">MNPSDSHDATNSENHERAPAPPATAAANTHGPNPNAGTHAPAPQRPASRPRVLQAPPHREAHNPVTSAPALLELASNTTMYTKSRDGPSLFVPDAQFMFYILGLCDLMMNATEQFTGSAPAWLPIVSQAYVSVLWITMILKVQVGSGHAPQFRQIEKDLIKHLRLDECMIPGPLVPFFQALAAINGPFAWSGDILPAMPQFSVLWDPTRFCNTDNFVRQLPVPATILDQLYAFATWTPANHVAGTSTYTTFQWYRNIFSVGSTTRDIRTLMGPQHCGSIYSSPGQFDTAQDFWQQFFVTGFTRTNAAANPAVPFTNLYQYLGLQSQSGAPQFHWFQPAAEIMDLYSRFFVGSKPLKAILTSGLGACAIYAAPNNSAAVRSWLYPAATAIGPFHATVPRALRDIPDTLSLCFNHSDHKLEPIAEQYAMLTNINILWATITTANNWTGIDDTITHAGPYWTSFPHRHSASTRLKNNYQQVIASKYHRYSPI</sequence>
<protein>
    <submittedName>
        <fullName evidence="2">Coat protein</fullName>
    </submittedName>
</protein>
<keyword evidence="2" id="KW-0946">Virion</keyword>
<organism evidence="2">
    <name type="scientific">Black grass cryptic virus 1</name>
    <dbReference type="NCBI Taxonomy" id="1587516"/>
    <lineage>
        <taxon>Viruses</taxon>
    </lineage>
</organism>
<feature type="compositionally biased region" description="Basic and acidic residues" evidence="1">
    <location>
        <begin position="1"/>
        <end position="18"/>
    </location>
</feature>
<reference evidence="2" key="1">
    <citation type="submission" date="2014-05" db="EMBL/GenBank/DDBJ databases">
        <title>Transcriptomics and metabolomics shed new light on the complex molecular mechanisms of multiple herbicide resistance in black grass (Alopecurus myosuroides).</title>
        <authorList>
            <person name="Sabbadin F."/>
            <person name="Cummins I."/>
            <person name="Glover R."/>
            <person name="Stafford R."/>
            <person name="Wortley D."/>
            <person name="Dixon D."/>
            <person name="Edwards R."/>
        </authorList>
    </citation>
    <scope>NUCLEOTIDE SEQUENCE</scope>
</reference>
<keyword evidence="2" id="KW-0167">Capsid protein</keyword>
<proteinExistence type="predicted"/>
<feature type="compositionally biased region" description="Low complexity" evidence="1">
    <location>
        <begin position="23"/>
        <end position="51"/>
    </location>
</feature>
<feature type="region of interest" description="Disordered" evidence="1">
    <location>
        <begin position="1"/>
        <end position="51"/>
    </location>
</feature>
<evidence type="ECO:0000313" key="2">
    <source>
        <dbReference type="EMBL" id="CEK42599.1"/>
    </source>
</evidence>
<dbReference type="EMBL" id="LN713935">
    <property type="protein sequence ID" value="CEK42599.1"/>
    <property type="molecule type" value="Genomic_RNA"/>
</dbReference>
<name>A0A0D6DTU5_9VIRU</name>
<evidence type="ECO:0000256" key="1">
    <source>
        <dbReference type="SAM" id="MobiDB-lite"/>
    </source>
</evidence>
<accession>A0A0D6DTU5</accession>